<feature type="transmembrane region" description="Helical" evidence="13">
    <location>
        <begin position="212"/>
        <end position="231"/>
    </location>
</feature>
<dbReference type="AlphaFoldDB" id="A0A4R3L1V1"/>
<keyword evidence="8 13" id="KW-1133">Transmembrane helix</keyword>
<feature type="transmembrane region" description="Helical" evidence="13">
    <location>
        <begin position="142"/>
        <end position="165"/>
    </location>
</feature>
<keyword evidence="9" id="KW-0406">Ion transport</keyword>
<feature type="transmembrane region" description="Helical" evidence="13">
    <location>
        <begin position="57"/>
        <end position="77"/>
    </location>
</feature>
<dbReference type="GO" id="GO:0015252">
    <property type="term" value="F:proton channel activity"/>
    <property type="evidence" value="ECO:0007669"/>
    <property type="project" value="InterPro"/>
</dbReference>
<evidence type="ECO:0000256" key="4">
    <source>
        <dbReference type="ARBA" id="ARBA00022538"/>
    </source>
</evidence>
<keyword evidence="11" id="KW-0407">Ion channel</keyword>
<evidence type="ECO:0000256" key="7">
    <source>
        <dbReference type="ARBA" id="ARBA00022958"/>
    </source>
</evidence>
<keyword evidence="4" id="KW-0633">Potassium transport</keyword>
<evidence type="ECO:0000313" key="14">
    <source>
        <dbReference type="EMBL" id="TCS93513.1"/>
    </source>
</evidence>
<comment type="caution">
    <text evidence="14">The sequence shown here is derived from an EMBL/GenBank/DDBJ whole genome shotgun (WGS) entry which is preliminary data.</text>
</comment>
<keyword evidence="6" id="KW-0631">Potassium channel</keyword>
<feature type="transmembrane region" description="Helical" evidence="13">
    <location>
        <begin position="98"/>
        <end position="122"/>
    </location>
</feature>
<dbReference type="GO" id="GO:0016020">
    <property type="term" value="C:membrane"/>
    <property type="evidence" value="ECO:0007669"/>
    <property type="project" value="UniProtKB-SubCell"/>
</dbReference>
<dbReference type="GO" id="GO:0005267">
    <property type="term" value="F:potassium channel activity"/>
    <property type="evidence" value="ECO:0007669"/>
    <property type="project" value="UniProtKB-KW"/>
</dbReference>
<evidence type="ECO:0000256" key="11">
    <source>
        <dbReference type="ARBA" id="ARBA00023303"/>
    </source>
</evidence>
<keyword evidence="5 13" id="KW-0812">Transmembrane</keyword>
<comment type="similarity">
    <text evidence="2">Belongs to the TMEM175 family.</text>
</comment>
<evidence type="ECO:0000313" key="15">
    <source>
        <dbReference type="Proteomes" id="UP000294599"/>
    </source>
</evidence>
<evidence type="ECO:0000256" key="10">
    <source>
        <dbReference type="ARBA" id="ARBA00023136"/>
    </source>
</evidence>
<evidence type="ECO:0000256" key="13">
    <source>
        <dbReference type="SAM" id="Phobius"/>
    </source>
</evidence>
<dbReference type="Pfam" id="PF06736">
    <property type="entry name" value="TMEM175"/>
    <property type="match status" value="1"/>
</dbReference>
<gene>
    <name evidence="14" type="ORF">EDC25_1279</name>
</gene>
<protein>
    <submittedName>
        <fullName evidence="14">Uncharacterized protein DUF1211</fullName>
    </submittedName>
</protein>
<evidence type="ECO:0000256" key="3">
    <source>
        <dbReference type="ARBA" id="ARBA00022448"/>
    </source>
</evidence>
<keyword evidence="3" id="KW-0813">Transport</keyword>
<keyword evidence="15" id="KW-1185">Reference proteome</keyword>
<feature type="transmembrane region" description="Helical" evidence="13">
    <location>
        <begin position="26"/>
        <end position="45"/>
    </location>
</feature>
<feature type="transmembrane region" description="Helical" evidence="13">
    <location>
        <begin position="186"/>
        <end position="206"/>
    </location>
</feature>
<evidence type="ECO:0000256" key="9">
    <source>
        <dbReference type="ARBA" id="ARBA00023065"/>
    </source>
</evidence>
<evidence type="ECO:0000256" key="6">
    <source>
        <dbReference type="ARBA" id="ARBA00022826"/>
    </source>
</evidence>
<comment type="catalytic activity">
    <reaction evidence="12">
        <text>K(+)(in) = K(+)(out)</text>
        <dbReference type="Rhea" id="RHEA:29463"/>
        <dbReference type="ChEBI" id="CHEBI:29103"/>
    </reaction>
</comment>
<dbReference type="EMBL" id="SMAF01000027">
    <property type="protein sequence ID" value="TCS93513.1"/>
    <property type="molecule type" value="Genomic_DNA"/>
</dbReference>
<evidence type="ECO:0000256" key="1">
    <source>
        <dbReference type="ARBA" id="ARBA00004141"/>
    </source>
</evidence>
<proteinExistence type="inferred from homology"/>
<dbReference type="Proteomes" id="UP000294599">
    <property type="component" value="Unassembled WGS sequence"/>
</dbReference>
<keyword evidence="10 13" id="KW-0472">Membrane</keyword>
<comment type="subcellular location">
    <subcellularLocation>
        <location evidence="1">Membrane</location>
        <topology evidence="1">Multi-pass membrane protein</topology>
    </subcellularLocation>
</comment>
<keyword evidence="7" id="KW-0630">Potassium</keyword>
<accession>A0A4R3L1V1</accession>
<dbReference type="InterPro" id="IPR010617">
    <property type="entry name" value="TMEM175-like"/>
</dbReference>
<evidence type="ECO:0000256" key="2">
    <source>
        <dbReference type="ARBA" id="ARBA00006920"/>
    </source>
</evidence>
<evidence type="ECO:0000256" key="5">
    <source>
        <dbReference type="ARBA" id="ARBA00022692"/>
    </source>
</evidence>
<sequence>MDSDTPDRLPRLRSGFRHRGRSVTRLEAFVDAAFAFAVTLLVISIDSIPDSLPALVIALKGVPAFAASFAMVAMFWAAHARWSRHYGLDDAVSTLLSLALVFLVLVYVYPLKMLFGTFFAWISQGWMPTPIKEVRGYSDIVLMFVIYGVVFATLALLTAGLYLHAWRQRGELQLDPEERRRTGGEIAQFLWFACVGALSTLLAWLLPQMGGWLSGLPGLTYWLLAFTGFAYQFGASRAQRREAAA</sequence>
<name>A0A4R3L1V1_9GAMM</name>
<evidence type="ECO:0000256" key="8">
    <source>
        <dbReference type="ARBA" id="ARBA00022989"/>
    </source>
</evidence>
<reference evidence="14 15" key="1">
    <citation type="submission" date="2019-03" db="EMBL/GenBank/DDBJ databases">
        <title>Genomic Encyclopedia of Type Strains, Phase IV (KMG-IV): sequencing the most valuable type-strain genomes for metagenomic binning, comparative biology and taxonomic classification.</title>
        <authorList>
            <person name="Goeker M."/>
        </authorList>
    </citation>
    <scope>NUCLEOTIDE SEQUENCE [LARGE SCALE GENOMIC DNA]</scope>
    <source>
        <strain evidence="14 15">DSM 21944</strain>
    </source>
</reference>
<evidence type="ECO:0000256" key="12">
    <source>
        <dbReference type="ARBA" id="ARBA00034430"/>
    </source>
</evidence>
<organism evidence="14 15">
    <name type="scientific">Pseudofulvimonas gallinarii</name>
    <dbReference type="NCBI Taxonomy" id="634155"/>
    <lineage>
        <taxon>Bacteria</taxon>
        <taxon>Pseudomonadati</taxon>
        <taxon>Pseudomonadota</taxon>
        <taxon>Gammaproteobacteria</taxon>
        <taxon>Lysobacterales</taxon>
        <taxon>Rhodanobacteraceae</taxon>
        <taxon>Pseudofulvimonas</taxon>
    </lineage>
</organism>